<evidence type="ECO:0000256" key="1">
    <source>
        <dbReference type="ARBA" id="ARBA00004141"/>
    </source>
</evidence>
<keyword evidence="2 8" id="KW-0812">Transmembrane</keyword>
<evidence type="ECO:0000256" key="4">
    <source>
        <dbReference type="ARBA" id="ARBA00023040"/>
    </source>
</evidence>
<feature type="transmembrane region" description="Helical" evidence="10">
    <location>
        <begin position="20"/>
        <end position="42"/>
    </location>
</feature>
<sequence length="398" mass="45104">MSSLDEVNYEYAKLHLGNVIVLVILFLPGIFGNIQILHFYFFKKPKNSTRVFTLFLAAVDLSTCLIVFPAIMINFSIPMKVTKNFDPLCRLGIYITNVMFSGEAFSLLAIAVDRYQHLCKPFGYQITVKAAKIVCVIIALLAACSAIPVLIIFASTEVSEIHPDAYQCLETKEYRGSLFVKSYYGILLTVGITACSSLIVLYVLIVVRLRQHQANIINRKQSCPIAMGPCQDTEPGGETEQLRGQEIEMAAKGMTNKESEGMSDQSESIQFQTTATSNEEDEVSSENETEILKAFDNNYKGTSHVPLKEKEIKKFNKIKRPIYMFTVVTALYVCSFVLYPLMRWAAQSDAEGMKYPVEIARCFLYLNNVSNSFVYMIFDPVYRQQLKTFYSKIVCRRR</sequence>
<feature type="transmembrane region" description="Helical" evidence="10">
    <location>
        <begin position="91"/>
        <end position="112"/>
    </location>
</feature>
<keyword evidence="3 10" id="KW-1133">Transmembrane helix</keyword>
<comment type="subcellular location">
    <subcellularLocation>
        <location evidence="1">Membrane</location>
        <topology evidence="1">Multi-pass membrane protein</topology>
    </subcellularLocation>
</comment>
<feature type="compositionally biased region" description="Acidic residues" evidence="9">
    <location>
        <begin position="278"/>
        <end position="287"/>
    </location>
</feature>
<evidence type="ECO:0000256" key="7">
    <source>
        <dbReference type="ARBA" id="ARBA00023224"/>
    </source>
</evidence>
<comment type="caution">
    <text evidence="12">The sequence shown here is derived from an EMBL/GenBank/DDBJ whole genome shotgun (WGS) entry which is preliminary data.</text>
</comment>
<keyword evidence="7 8" id="KW-0807">Transducer</keyword>
<dbReference type="Proteomes" id="UP000828390">
    <property type="component" value="Unassembled WGS sequence"/>
</dbReference>
<dbReference type="InterPro" id="IPR000276">
    <property type="entry name" value="GPCR_Rhodpsn"/>
</dbReference>
<dbReference type="PROSITE" id="PS00237">
    <property type="entry name" value="G_PROTEIN_RECEP_F1_1"/>
    <property type="match status" value="1"/>
</dbReference>
<evidence type="ECO:0000256" key="6">
    <source>
        <dbReference type="ARBA" id="ARBA00023170"/>
    </source>
</evidence>
<keyword evidence="5 10" id="KW-0472">Membrane</keyword>
<name>A0A9D4LA31_DREPO</name>
<evidence type="ECO:0000259" key="11">
    <source>
        <dbReference type="PROSITE" id="PS50262"/>
    </source>
</evidence>
<feature type="transmembrane region" description="Helical" evidence="10">
    <location>
        <begin position="183"/>
        <end position="207"/>
    </location>
</feature>
<feature type="transmembrane region" description="Helical" evidence="10">
    <location>
        <begin position="322"/>
        <end position="342"/>
    </location>
</feature>
<feature type="compositionally biased region" description="Polar residues" evidence="9">
    <location>
        <begin position="262"/>
        <end position="275"/>
    </location>
</feature>
<dbReference type="GO" id="GO:0004930">
    <property type="term" value="F:G protein-coupled receptor activity"/>
    <property type="evidence" value="ECO:0007669"/>
    <property type="project" value="UniProtKB-KW"/>
</dbReference>
<accession>A0A9D4LA31</accession>
<comment type="similarity">
    <text evidence="8">Belongs to the G-protein coupled receptor 1 family.</text>
</comment>
<dbReference type="InterPro" id="IPR017452">
    <property type="entry name" value="GPCR_Rhodpsn_7TM"/>
</dbReference>
<evidence type="ECO:0000256" key="8">
    <source>
        <dbReference type="RuleBase" id="RU000688"/>
    </source>
</evidence>
<evidence type="ECO:0000256" key="2">
    <source>
        <dbReference type="ARBA" id="ARBA00022692"/>
    </source>
</evidence>
<reference evidence="12" key="2">
    <citation type="submission" date="2020-11" db="EMBL/GenBank/DDBJ databases">
        <authorList>
            <person name="McCartney M.A."/>
            <person name="Auch B."/>
            <person name="Kono T."/>
            <person name="Mallez S."/>
            <person name="Becker A."/>
            <person name="Gohl D.M."/>
            <person name="Silverstein K.A.T."/>
            <person name="Koren S."/>
            <person name="Bechman K.B."/>
            <person name="Herman A."/>
            <person name="Abrahante J.E."/>
            <person name="Garbe J."/>
        </authorList>
    </citation>
    <scope>NUCLEOTIDE SEQUENCE</scope>
    <source>
        <strain evidence="12">Duluth1</strain>
        <tissue evidence="12">Whole animal</tissue>
    </source>
</reference>
<dbReference type="PANTHER" id="PTHR24238:SF47">
    <property type="entry name" value="ECDYSTEROIDS_DOPAMINE RECEPTOR-RELATED"/>
    <property type="match status" value="1"/>
</dbReference>
<protein>
    <recommendedName>
        <fullName evidence="11">G-protein coupled receptors family 1 profile domain-containing protein</fullName>
    </recommendedName>
</protein>
<evidence type="ECO:0000313" key="13">
    <source>
        <dbReference type="Proteomes" id="UP000828390"/>
    </source>
</evidence>
<dbReference type="AlphaFoldDB" id="A0A9D4LA31"/>
<evidence type="ECO:0000313" key="12">
    <source>
        <dbReference type="EMBL" id="KAH3853226.1"/>
    </source>
</evidence>
<evidence type="ECO:0000256" key="9">
    <source>
        <dbReference type="SAM" id="MobiDB-lite"/>
    </source>
</evidence>
<feature type="transmembrane region" description="Helical" evidence="10">
    <location>
        <begin position="133"/>
        <end position="154"/>
    </location>
</feature>
<gene>
    <name evidence="12" type="ORF">DPMN_095749</name>
</gene>
<dbReference type="CDD" id="cd00637">
    <property type="entry name" value="7tm_classA_rhodopsin-like"/>
    <property type="match status" value="1"/>
</dbReference>
<feature type="region of interest" description="Disordered" evidence="9">
    <location>
        <begin position="255"/>
        <end position="287"/>
    </location>
</feature>
<evidence type="ECO:0000256" key="5">
    <source>
        <dbReference type="ARBA" id="ARBA00023136"/>
    </source>
</evidence>
<dbReference type="PROSITE" id="PS50262">
    <property type="entry name" value="G_PROTEIN_RECEP_F1_2"/>
    <property type="match status" value="1"/>
</dbReference>
<keyword evidence="4 8" id="KW-0297">G-protein coupled receptor</keyword>
<keyword evidence="6 8" id="KW-0675">Receptor</keyword>
<feature type="transmembrane region" description="Helical" evidence="10">
    <location>
        <begin position="54"/>
        <end position="79"/>
    </location>
</feature>
<dbReference type="PRINTS" id="PR00237">
    <property type="entry name" value="GPCRRHODOPSN"/>
</dbReference>
<feature type="transmembrane region" description="Helical" evidence="10">
    <location>
        <begin position="362"/>
        <end position="382"/>
    </location>
</feature>
<evidence type="ECO:0000256" key="10">
    <source>
        <dbReference type="SAM" id="Phobius"/>
    </source>
</evidence>
<evidence type="ECO:0000256" key="3">
    <source>
        <dbReference type="ARBA" id="ARBA00022989"/>
    </source>
</evidence>
<dbReference type="EMBL" id="JAIWYP010000003">
    <property type="protein sequence ID" value="KAH3853226.1"/>
    <property type="molecule type" value="Genomic_DNA"/>
</dbReference>
<dbReference type="Pfam" id="PF00001">
    <property type="entry name" value="7tm_1"/>
    <property type="match status" value="1"/>
</dbReference>
<proteinExistence type="inferred from homology"/>
<keyword evidence="13" id="KW-1185">Reference proteome</keyword>
<dbReference type="PANTHER" id="PTHR24238">
    <property type="entry name" value="G-PROTEIN COUPLED RECEPTOR"/>
    <property type="match status" value="1"/>
</dbReference>
<feature type="domain" description="G-protein coupled receptors family 1 profile" evidence="11">
    <location>
        <begin position="17"/>
        <end position="375"/>
    </location>
</feature>
<dbReference type="Gene3D" id="1.20.1070.10">
    <property type="entry name" value="Rhodopsin 7-helix transmembrane proteins"/>
    <property type="match status" value="1"/>
</dbReference>
<reference evidence="12" key="1">
    <citation type="journal article" date="2019" name="bioRxiv">
        <title>The Genome of the Zebra Mussel, Dreissena polymorpha: A Resource for Invasive Species Research.</title>
        <authorList>
            <person name="McCartney M.A."/>
            <person name="Auch B."/>
            <person name="Kono T."/>
            <person name="Mallez S."/>
            <person name="Zhang Y."/>
            <person name="Obille A."/>
            <person name="Becker A."/>
            <person name="Abrahante J.E."/>
            <person name="Garbe J."/>
            <person name="Badalamenti J.P."/>
            <person name="Herman A."/>
            <person name="Mangelson H."/>
            <person name="Liachko I."/>
            <person name="Sullivan S."/>
            <person name="Sone E.D."/>
            <person name="Koren S."/>
            <person name="Silverstein K.A.T."/>
            <person name="Beckman K.B."/>
            <person name="Gohl D.M."/>
        </authorList>
    </citation>
    <scope>NUCLEOTIDE SEQUENCE</scope>
    <source>
        <strain evidence="12">Duluth1</strain>
        <tissue evidence="12">Whole animal</tissue>
    </source>
</reference>
<dbReference type="GO" id="GO:0016020">
    <property type="term" value="C:membrane"/>
    <property type="evidence" value="ECO:0007669"/>
    <property type="project" value="UniProtKB-SubCell"/>
</dbReference>
<organism evidence="12 13">
    <name type="scientific">Dreissena polymorpha</name>
    <name type="common">Zebra mussel</name>
    <name type="synonym">Mytilus polymorpha</name>
    <dbReference type="NCBI Taxonomy" id="45954"/>
    <lineage>
        <taxon>Eukaryota</taxon>
        <taxon>Metazoa</taxon>
        <taxon>Spiralia</taxon>
        <taxon>Lophotrochozoa</taxon>
        <taxon>Mollusca</taxon>
        <taxon>Bivalvia</taxon>
        <taxon>Autobranchia</taxon>
        <taxon>Heteroconchia</taxon>
        <taxon>Euheterodonta</taxon>
        <taxon>Imparidentia</taxon>
        <taxon>Neoheterodontei</taxon>
        <taxon>Myida</taxon>
        <taxon>Dreissenoidea</taxon>
        <taxon>Dreissenidae</taxon>
        <taxon>Dreissena</taxon>
    </lineage>
</organism>
<dbReference type="SUPFAM" id="SSF81321">
    <property type="entry name" value="Family A G protein-coupled receptor-like"/>
    <property type="match status" value="1"/>
</dbReference>